<comment type="similarity">
    <text evidence="15">Belongs to the shikimate kinase family.</text>
</comment>
<evidence type="ECO:0000256" key="10">
    <source>
        <dbReference type="ARBA" id="ARBA00022840"/>
    </source>
</evidence>
<keyword evidence="6 15" id="KW-0808">Transferase</keyword>
<dbReference type="InterPro" id="IPR027417">
    <property type="entry name" value="P-loop_NTPase"/>
</dbReference>
<gene>
    <name evidence="21" type="primary">pilQ</name>
    <name evidence="15" type="synonym">aroK</name>
    <name evidence="21" type="ORF">PTE30175_04752</name>
</gene>
<dbReference type="PROSITE" id="PS01128">
    <property type="entry name" value="SHIKIMATE_KINASE"/>
    <property type="match status" value="1"/>
</dbReference>
<feature type="domain" description="Type II/III secretion system secretin-like" evidence="19">
    <location>
        <begin position="612"/>
        <end position="767"/>
    </location>
</feature>
<evidence type="ECO:0000256" key="3">
    <source>
        <dbReference type="ARBA" id="ARBA00012154"/>
    </source>
</evidence>
<dbReference type="Gene3D" id="3.40.50.300">
    <property type="entry name" value="P-loop containing nucleotide triphosphate hydrolases"/>
    <property type="match status" value="1"/>
</dbReference>
<dbReference type="Gene3D" id="3.30.70.60">
    <property type="match status" value="1"/>
</dbReference>
<evidence type="ECO:0000256" key="2">
    <source>
        <dbReference type="ARBA" id="ARBA00004842"/>
    </source>
</evidence>
<sequence>MSADHSGSGSPRDGTATTAVRRRLLSLLTAFFNTFRAMSPEEWPRPWHAGLSMLVVAMSAFLGYGAWHVVRSPARAALVQKEAEWRQAREADAVRVADLPQLRALDREGMAAAAALNARLPAASVDDIPSPQAWLADVDGLAGHYGLAFDAVQPAGEKSTPHGTRHRASWRLRGAFADVVRFLGAVERLPRLISIEQLTLEAPPHVGIPDSAPGAASNVLQLTLVLATHTWRNDARHRPDDEGSVDETAQRTTDDLATLPDLPESSPPLDVPSEMTDPFVMPLGIRSRPAERAATAAKGSDASPSASGWLGVMHYGDRALALTGTGEVTAATDRTSWPALMRMPSPPAGAVSLHVAGADIPHVLRAFAKLTGTNLVIGERVKGRLDISLDGLAPAQALDVLVRAAGLEQRRLDGVVWIAPRADVVADERQQLEARAKRDALMPLASQRFALNYQRAADLRKVLMGEAGHRLLSTRGNLIADPRTNQLFVSDLPEKLDEVAALIARIDVPVRQVLIEARIVEADDRFSRNLGVRLAGRLGSESREERGPSGHAASTDSAAAPSPDASRDTRPGGQAARIALPAGDLSGFVAPSLAITLFGRAASHMLQFELSALEAAGRGRVVSRPRVVTADKVQAIIEQGTELPYSQRGGRRNTSSVQFRKASLRLEVTPQITPDGRVILDVDVSKDSVGQETANGFAIDTKHVKTQVQVESGGTVAIGGIYQQERRGATAQVPGLGDLPLLGNLFRNRSANDRRTELLVFLTPSIVPDAGADVPWPVRAGADRLPAVLDGRPADAAPDTREGAPNGVPEDPEPYENPPARRSPWTRSERPRRRCGPHMRDISRYDLEIEPNLQRFMLENVFFVGLMGAGKTTVGRAVARRLGRPFFDSDHEIEARTGVRIPIIFEHEGEDGFRLREMQTIDELTQRSGVVIATGGGAVLRAENRAYLKERGTVVYLRANPHDLWLRTRRDKNRPLLQTADPRGRLEQLFQERDPLYRECATFVIETGRPSVTALVNMVLMQLEVAGIVPPAAPVDEPSAASS</sequence>
<comment type="function">
    <text evidence="15">Catalyzes the specific phosphorylation of the 3-hydroxyl group of shikimic acid using ATP as a cosubstrate.</text>
</comment>
<keyword evidence="5 15" id="KW-0028">Amino-acid biosynthesis</keyword>
<dbReference type="GO" id="GO:0009423">
    <property type="term" value="P:chorismate biosynthetic process"/>
    <property type="evidence" value="ECO:0007669"/>
    <property type="project" value="UniProtKB-UniRule"/>
</dbReference>
<organism evidence="21 22">
    <name type="scientific">Pandoraea terrae</name>
    <dbReference type="NCBI Taxonomy" id="1537710"/>
    <lineage>
        <taxon>Bacteria</taxon>
        <taxon>Pseudomonadati</taxon>
        <taxon>Pseudomonadota</taxon>
        <taxon>Betaproteobacteria</taxon>
        <taxon>Burkholderiales</taxon>
        <taxon>Burkholderiaceae</taxon>
        <taxon>Pandoraea</taxon>
    </lineage>
</organism>
<evidence type="ECO:0000256" key="14">
    <source>
        <dbReference type="ARBA" id="ARBA00048567"/>
    </source>
</evidence>
<dbReference type="GO" id="GO:0009279">
    <property type="term" value="C:cell outer membrane"/>
    <property type="evidence" value="ECO:0007669"/>
    <property type="project" value="UniProtKB-SubCell"/>
</dbReference>
<dbReference type="InterPro" id="IPR051808">
    <property type="entry name" value="Type_IV_pilus_biogenesis"/>
</dbReference>
<keyword evidence="4 17" id="KW-0813">Transport</keyword>
<dbReference type="GO" id="GO:0005524">
    <property type="term" value="F:ATP binding"/>
    <property type="evidence" value="ECO:0007669"/>
    <property type="project" value="UniProtKB-UniRule"/>
</dbReference>
<comment type="subunit">
    <text evidence="15">Monomer.</text>
</comment>
<feature type="region of interest" description="Disordered" evidence="18">
    <location>
        <begin position="539"/>
        <end position="573"/>
    </location>
</feature>
<dbReference type="AlphaFoldDB" id="A0A5E4YWZ0"/>
<keyword evidence="15" id="KW-0460">Magnesium</keyword>
<evidence type="ECO:0000256" key="1">
    <source>
        <dbReference type="ARBA" id="ARBA00004442"/>
    </source>
</evidence>
<evidence type="ECO:0000256" key="17">
    <source>
        <dbReference type="RuleBase" id="RU004004"/>
    </source>
</evidence>
<comment type="similarity">
    <text evidence="16">Belongs to the bacterial secretin family.</text>
</comment>
<dbReference type="EC" id="2.7.1.71" evidence="3 15"/>
<evidence type="ECO:0000256" key="12">
    <source>
        <dbReference type="ARBA" id="ARBA00023141"/>
    </source>
</evidence>
<evidence type="ECO:0000313" key="21">
    <source>
        <dbReference type="EMBL" id="VVE53444.1"/>
    </source>
</evidence>
<evidence type="ECO:0000256" key="5">
    <source>
        <dbReference type="ARBA" id="ARBA00022605"/>
    </source>
</evidence>
<feature type="region of interest" description="Disordered" evidence="18">
    <location>
        <begin position="789"/>
        <end position="837"/>
    </location>
</feature>
<evidence type="ECO:0000259" key="19">
    <source>
        <dbReference type="Pfam" id="PF00263"/>
    </source>
</evidence>
<feature type="domain" description="NolW-like" evidence="20">
    <location>
        <begin position="447"/>
        <end position="512"/>
    </location>
</feature>
<dbReference type="SUPFAM" id="SSF52540">
    <property type="entry name" value="P-loop containing nucleoside triphosphate hydrolases"/>
    <property type="match status" value="1"/>
</dbReference>
<dbReference type="GO" id="GO:0000287">
    <property type="term" value="F:magnesium ion binding"/>
    <property type="evidence" value="ECO:0007669"/>
    <property type="project" value="UniProtKB-UniRule"/>
</dbReference>
<comment type="caution">
    <text evidence="15">Lacks conserved residue(s) required for the propagation of feature annotation.</text>
</comment>
<feature type="region of interest" description="Disordered" evidence="18">
    <location>
        <begin position="233"/>
        <end position="275"/>
    </location>
</feature>
<dbReference type="GO" id="GO:0008652">
    <property type="term" value="P:amino acid biosynthetic process"/>
    <property type="evidence" value="ECO:0007669"/>
    <property type="project" value="UniProtKB-KW"/>
</dbReference>
<dbReference type="HAMAP" id="MF_00109">
    <property type="entry name" value="Shikimate_kinase"/>
    <property type="match status" value="1"/>
</dbReference>
<evidence type="ECO:0000259" key="20">
    <source>
        <dbReference type="Pfam" id="PF03958"/>
    </source>
</evidence>
<dbReference type="Pfam" id="PF03958">
    <property type="entry name" value="Secretin_N"/>
    <property type="match status" value="1"/>
</dbReference>
<evidence type="ECO:0000256" key="11">
    <source>
        <dbReference type="ARBA" id="ARBA00023136"/>
    </source>
</evidence>
<dbReference type="Gene3D" id="3.30.1370.130">
    <property type="match status" value="1"/>
</dbReference>
<evidence type="ECO:0000256" key="8">
    <source>
        <dbReference type="ARBA" id="ARBA00022741"/>
    </source>
</evidence>
<keyword evidence="12 15" id="KW-0057">Aromatic amino acid biosynthesis</keyword>
<feature type="binding site" evidence="15">
    <location>
        <position position="890"/>
    </location>
    <ligand>
        <name>substrate</name>
    </ligand>
</feature>
<dbReference type="UniPathway" id="UPA00053">
    <property type="reaction ID" value="UER00088"/>
</dbReference>
<dbReference type="InterPro" id="IPR000623">
    <property type="entry name" value="Shikimate_kinase/TSH1"/>
</dbReference>
<dbReference type="Pfam" id="PF04350">
    <property type="entry name" value="PilO"/>
    <property type="match status" value="1"/>
</dbReference>
<keyword evidence="7" id="KW-0732">Signal</keyword>
<comment type="subcellular location">
    <subcellularLocation>
        <location evidence="1 17">Cell outer membrane</location>
    </subcellularLocation>
    <subcellularLocation>
        <location evidence="15">Cytoplasm</location>
    </subcellularLocation>
</comment>
<dbReference type="InterPro" id="IPR007445">
    <property type="entry name" value="PilO"/>
</dbReference>
<reference evidence="21 22" key="1">
    <citation type="submission" date="2019-08" db="EMBL/GenBank/DDBJ databases">
        <authorList>
            <person name="Peeters C."/>
        </authorList>
    </citation>
    <scope>NUCLEOTIDE SEQUENCE [LARGE SCALE GENOMIC DNA]</scope>
    <source>
        <strain evidence="21 22">LMG 30175</strain>
    </source>
</reference>
<evidence type="ECO:0000313" key="22">
    <source>
        <dbReference type="Proteomes" id="UP000414233"/>
    </source>
</evidence>
<comment type="catalytic activity">
    <reaction evidence="14 15">
        <text>shikimate + ATP = 3-phosphoshikimate + ADP + H(+)</text>
        <dbReference type="Rhea" id="RHEA:13121"/>
        <dbReference type="ChEBI" id="CHEBI:15378"/>
        <dbReference type="ChEBI" id="CHEBI:30616"/>
        <dbReference type="ChEBI" id="CHEBI:36208"/>
        <dbReference type="ChEBI" id="CHEBI:145989"/>
        <dbReference type="ChEBI" id="CHEBI:456216"/>
        <dbReference type="EC" id="2.7.1.71"/>
    </reaction>
</comment>
<dbReference type="InterPro" id="IPR031322">
    <property type="entry name" value="Shikimate/glucono_kinase"/>
</dbReference>
<dbReference type="InterPro" id="IPR004845">
    <property type="entry name" value="T2SS_GspD_CS"/>
</dbReference>
<dbReference type="Pfam" id="PF00263">
    <property type="entry name" value="Secretin"/>
    <property type="match status" value="1"/>
</dbReference>
<dbReference type="InterPro" id="IPR005644">
    <property type="entry name" value="NolW-like"/>
</dbReference>
<comment type="cofactor">
    <cofactor evidence="15">
        <name>Mg(2+)</name>
        <dbReference type="ChEBI" id="CHEBI:18420"/>
    </cofactor>
    <text evidence="15">Binds 1 Mg(2+) ion per subunit.</text>
</comment>
<feature type="binding site" evidence="15">
    <location>
        <position position="974"/>
    </location>
    <ligand>
        <name>ATP</name>
        <dbReference type="ChEBI" id="CHEBI:30616"/>
    </ligand>
</feature>
<keyword evidence="15" id="KW-0963">Cytoplasm</keyword>
<comment type="pathway">
    <text evidence="2 15">Metabolic intermediate biosynthesis; chorismate biosynthesis; chorismate from D-erythrose 4-phosphate and phosphoenolpyruvate: step 5/7.</text>
</comment>
<dbReference type="GO" id="GO:0004765">
    <property type="term" value="F:shikimate kinase activity"/>
    <property type="evidence" value="ECO:0007669"/>
    <property type="project" value="UniProtKB-UniRule"/>
</dbReference>
<evidence type="ECO:0000256" key="15">
    <source>
        <dbReference type="HAMAP-Rule" id="MF_00109"/>
    </source>
</evidence>
<proteinExistence type="inferred from homology"/>
<accession>A0A5E4YWZ0</accession>
<keyword evidence="22" id="KW-1185">Reference proteome</keyword>
<evidence type="ECO:0000256" key="9">
    <source>
        <dbReference type="ARBA" id="ARBA00022777"/>
    </source>
</evidence>
<evidence type="ECO:0000256" key="13">
    <source>
        <dbReference type="ARBA" id="ARBA00023237"/>
    </source>
</evidence>
<keyword evidence="10 15" id="KW-0067">ATP-binding</keyword>
<dbReference type="OrthoDB" id="9779724at2"/>
<evidence type="ECO:0000256" key="6">
    <source>
        <dbReference type="ARBA" id="ARBA00022679"/>
    </source>
</evidence>
<feature type="binding site" evidence="15">
    <location>
        <position position="936"/>
    </location>
    <ligand>
        <name>substrate</name>
    </ligand>
</feature>
<evidence type="ECO:0000256" key="16">
    <source>
        <dbReference type="RuleBase" id="RU004003"/>
    </source>
</evidence>
<dbReference type="InterPro" id="IPR023000">
    <property type="entry name" value="Shikimate_kinase_CS"/>
</dbReference>
<keyword evidence="9 15" id="KW-0418">Kinase</keyword>
<dbReference type="PROSITE" id="PS00875">
    <property type="entry name" value="T2SP_D"/>
    <property type="match status" value="1"/>
</dbReference>
<dbReference type="Proteomes" id="UP000414233">
    <property type="component" value="Unassembled WGS sequence"/>
</dbReference>
<keyword evidence="8 15" id="KW-0547">Nucleotide-binding</keyword>
<keyword evidence="15" id="KW-0479">Metal-binding</keyword>
<dbReference type="GO" id="GO:0009306">
    <property type="term" value="P:protein secretion"/>
    <property type="evidence" value="ECO:0007669"/>
    <property type="project" value="InterPro"/>
</dbReference>
<keyword evidence="13" id="KW-0998">Cell outer membrane</keyword>
<dbReference type="InterPro" id="IPR013355">
    <property type="entry name" value="Pilus_4_PilQ"/>
</dbReference>
<dbReference type="GO" id="GO:0005737">
    <property type="term" value="C:cytoplasm"/>
    <property type="evidence" value="ECO:0007669"/>
    <property type="project" value="UniProtKB-SubCell"/>
</dbReference>
<dbReference type="InterPro" id="IPR014717">
    <property type="entry name" value="Transl_elong_EF1B/ribsomal_bS6"/>
</dbReference>
<dbReference type="InterPro" id="IPR004846">
    <property type="entry name" value="T2SS/T3SS_dom"/>
</dbReference>
<dbReference type="GO" id="GO:0043683">
    <property type="term" value="P:type IV pilus assembly"/>
    <property type="evidence" value="ECO:0007669"/>
    <property type="project" value="InterPro"/>
</dbReference>
<dbReference type="InterPro" id="IPR038591">
    <property type="entry name" value="NolW-like_sf"/>
</dbReference>
<feature type="binding site" evidence="15">
    <location>
        <position position="914"/>
    </location>
    <ligand>
        <name>substrate</name>
    </ligand>
</feature>
<evidence type="ECO:0000256" key="4">
    <source>
        <dbReference type="ARBA" id="ARBA00022448"/>
    </source>
</evidence>
<dbReference type="GO" id="GO:0043107">
    <property type="term" value="P:type IV pilus-dependent motility"/>
    <property type="evidence" value="ECO:0007669"/>
    <property type="project" value="InterPro"/>
</dbReference>
<name>A0A5E4YWZ0_9BURK</name>
<feature type="binding site" evidence="15">
    <location>
        <begin position="868"/>
        <end position="873"/>
    </location>
    <ligand>
        <name>ATP</name>
        <dbReference type="ChEBI" id="CHEBI:30616"/>
    </ligand>
</feature>
<evidence type="ECO:0000256" key="18">
    <source>
        <dbReference type="SAM" id="MobiDB-lite"/>
    </source>
</evidence>
<dbReference type="Gene3D" id="3.30.1370.120">
    <property type="match status" value="1"/>
</dbReference>
<feature type="binding site" evidence="15">
    <location>
        <position position="993"/>
    </location>
    <ligand>
        <name>substrate</name>
    </ligand>
</feature>
<dbReference type="NCBIfam" id="TIGR02515">
    <property type="entry name" value="IV_pilus_PilQ"/>
    <property type="match status" value="1"/>
</dbReference>
<dbReference type="Pfam" id="PF01202">
    <property type="entry name" value="SKI"/>
    <property type="match status" value="1"/>
</dbReference>
<dbReference type="CDD" id="cd00464">
    <property type="entry name" value="SK"/>
    <property type="match status" value="1"/>
</dbReference>
<dbReference type="GO" id="GO:0009073">
    <property type="term" value="P:aromatic amino acid family biosynthetic process"/>
    <property type="evidence" value="ECO:0007669"/>
    <property type="project" value="UniProtKB-KW"/>
</dbReference>
<evidence type="ECO:0000256" key="7">
    <source>
        <dbReference type="ARBA" id="ARBA00022729"/>
    </source>
</evidence>
<keyword evidence="11" id="KW-0472">Membrane</keyword>
<dbReference type="PANTHER" id="PTHR30604">
    <property type="entry name" value="PROTEIN TRANSPORT PROTEIN HOFQ"/>
    <property type="match status" value="1"/>
</dbReference>
<dbReference type="PRINTS" id="PR01100">
    <property type="entry name" value="SHIKIMTKNASE"/>
</dbReference>
<dbReference type="EMBL" id="CABPRZ010000028">
    <property type="protein sequence ID" value="VVE53444.1"/>
    <property type="molecule type" value="Genomic_DNA"/>
</dbReference>
<feature type="compositionally biased region" description="Low complexity" evidence="18">
    <location>
        <begin position="552"/>
        <end position="564"/>
    </location>
</feature>
<protein>
    <recommendedName>
        <fullName evidence="3 15">Shikimate kinase</fullName>
        <shortName evidence="15">SK</shortName>
        <ecNumber evidence="3 15">2.7.1.71</ecNumber>
    </recommendedName>
</protein>
<dbReference type="PANTHER" id="PTHR30604:SF1">
    <property type="entry name" value="DNA UTILIZATION PROTEIN HOFQ"/>
    <property type="match status" value="1"/>
</dbReference>
<feature type="binding site" evidence="15">
    <location>
        <position position="872"/>
    </location>
    <ligand>
        <name>Mg(2+)</name>
        <dbReference type="ChEBI" id="CHEBI:18420"/>
    </ligand>
</feature>